<proteinExistence type="predicted"/>
<dbReference type="PANTHER" id="PTHR11614">
    <property type="entry name" value="PHOSPHOLIPASE-RELATED"/>
    <property type="match status" value="1"/>
</dbReference>
<protein>
    <submittedName>
        <fullName evidence="3">Carboxylesterase</fullName>
    </submittedName>
</protein>
<dbReference type="PATRIC" id="fig|1149862.3.peg.1169"/>
<dbReference type="Proteomes" id="UP000004324">
    <property type="component" value="Unassembled WGS sequence"/>
</dbReference>
<dbReference type="OrthoDB" id="9800213at2"/>
<dbReference type="Gene3D" id="3.40.50.1820">
    <property type="entry name" value="alpha/beta hydrolase"/>
    <property type="match status" value="1"/>
</dbReference>
<name>I8RLX9_9FIRM</name>
<dbReference type="InterPro" id="IPR022742">
    <property type="entry name" value="Hydrolase_4"/>
</dbReference>
<evidence type="ECO:0000256" key="1">
    <source>
        <dbReference type="PIRSR" id="PIRSR017388-2"/>
    </source>
</evidence>
<evidence type="ECO:0000313" key="3">
    <source>
        <dbReference type="EMBL" id="EIW19700.1"/>
    </source>
</evidence>
<comment type="caution">
    <text evidence="3">The sequence shown here is derived from an EMBL/GenBank/DDBJ whole genome shotgun (WGS) entry which is preliminary data.</text>
</comment>
<dbReference type="AlphaFoldDB" id="I8RLX9"/>
<dbReference type="SUPFAM" id="SSF53474">
    <property type="entry name" value="alpha/beta-Hydrolases"/>
    <property type="match status" value="1"/>
</dbReference>
<evidence type="ECO:0000313" key="4">
    <source>
        <dbReference type="Proteomes" id="UP000004324"/>
    </source>
</evidence>
<reference evidence="3 4" key="1">
    <citation type="journal article" date="2012" name="J. Bacteriol.">
        <title>Draft Genome Sequences for Two Metal-Reducing Pelosinus fermentans Strains Isolated from a Cr(VI)-Contaminated Site and for Type Strain R7.</title>
        <authorList>
            <person name="Brown S.D."/>
            <person name="Podar M."/>
            <person name="Klingeman D.M."/>
            <person name="Johnson C.M."/>
            <person name="Yang Z.K."/>
            <person name="Utturkar S.M."/>
            <person name="Land M.L."/>
            <person name="Mosher J.J."/>
            <person name="Hurt R.A.Jr."/>
            <person name="Phelps T.J."/>
            <person name="Palumbo A.V."/>
            <person name="Arkin A.P."/>
            <person name="Hazen T.C."/>
            <person name="Elias D.A."/>
        </authorList>
    </citation>
    <scope>NUCLEOTIDE SEQUENCE [LARGE SCALE GENOMIC DNA]</scope>
    <source>
        <strain evidence="3 4">B4</strain>
    </source>
</reference>
<feature type="binding site" evidence="1">
    <location>
        <position position="25"/>
    </location>
    <ligand>
        <name>substrate</name>
    </ligand>
</feature>
<dbReference type="EMBL" id="AKVJ01000013">
    <property type="protein sequence ID" value="EIW19700.1"/>
    <property type="molecule type" value="Genomic_DNA"/>
</dbReference>
<keyword evidence="4" id="KW-1185">Reference proteome</keyword>
<dbReference type="RefSeq" id="WP_007932206.1">
    <property type="nucleotide sequence ID" value="NZ_AKVJ01000013.1"/>
</dbReference>
<feature type="binding site" evidence="1">
    <location>
        <position position="94"/>
    </location>
    <ligand>
        <name>substrate</name>
    </ligand>
</feature>
<dbReference type="InterPro" id="IPR051044">
    <property type="entry name" value="MAG_DAG_Lipase"/>
</dbReference>
<dbReference type="GO" id="GO:0052689">
    <property type="term" value="F:carboxylic ester hydrolase activity"/>
    <property type="evidence" value="ECO:0007669"/>
    <property type="project" value="InterPro"/>
</dbReference>
<dbReference type="ESTHER" id="9firm-i9num7">
    <property type="family name" value="CarbLipBact_2"/>
</dbReference>
<dbReference type="PIRSF" id="PIRSF017388">
    <property type="entry name" value="Esterase_lipase"/>
    <property type="match status" value="1"/>
</dbReference>
<sequence>MTIMEGAEPFFLLGGEKGVLLLHGFTGSPAEMRLLGEKLHQEGYTVFAPRLTGHGTTVEELAKTKWPQWYSGVEDGYHIVRSVCKEISVVGLSMGGLLALKLAAEYPVNKAVSLSTPIYIADKRLDMLPLYRVLYQFVPKKRKSFAGVGSQYCVGYNATPLSSLSSLLDLIEDVDVRLPAINTPLLVVQARFEHTVQPRSATYIFEHVGSTEKKLVWLEKSGHIVTLDIEREQVFEEIIDFLQSEKNEDIVHL</sequence>
<accession>I8RLX9</accession>
<organism evidence="3 4">
    <name type="scientific">Pelosinus fermentans B4</name>
    <dbReference type="NCBI Taxonomy" id="1149862"/>
    <lineage>
        <taxon>Bacteria</taxon>
        <taxon>Bacillati</taxon>
        <taxon>Bacillota</taxon>
        <taxon>Negativicutes</taxon>
        <taxon>Selenomonadales</taxon>
        <taxon>Sporomusaceae</taxon>
        <taxon>Pelosinus</taxon>
    </lineage>
</organism>
<dbReference type="InterPro" id="IPR029058">
    <property type="entry name" value="AB_hydrolase_fold"/>
</dbReference>
<gene>
    <name evidence="3" type="ORF">FB4_2619</name>
</gene>
<dbReference type="InterPro" id="IPR012354">
    <property type="entry name" value="Esterase_lipase"/>
</dbReference>
<evidence type="ECO:0000259" key="2">
    <source>
        <dbReference type="Pfam" id="PF12146"/>
    </source>
</evidence>
<dbReference type="Pfam" id="PF12146">
    <property type="entry name" value="Hydrolase_4"/>
    <property type="match status" value="1"/>
</dbReference>
<feature type="domain" description="Serine aminopeptidase S33" evidence="2">
    <location>
        <begin position="19"/>
        <end position="228"/>
    </location>
</feature>